<dbReference type="InterPro" id="IPR001123">
    <property type="entry name" value="LeuE-type"/>
</dbReference>
<keyword evidence="4 6" id="KW-1133">Transmembrane helix</keyword>
<protein>
    <submittedName>
        <fullName evidence="7">LysE family transporter</fullName>
    </submittedName>
</protein>
<evidence type="ECO:0000256" key="4">
    <source>
        <dbReference type="ARBA" id="ARBA00022989"/>
    </source>
</evidence>
<keyword evidence="2" id="KW-1003">Cell membrane</keyword>
<feature type="transmembrane region" description="Helical" evidence="6">
    <location>
        <begin position="182"/>
        <end position="206"/>
    </location>
</feature>
<evidence type="ECO:0000256" key="1">
    <source>
        <dbReference type="ARBA" id="ARBA00004651"/>
    </source>
</evidence>
<feature type="transmembrane region" description="Helical" evidence="6">
    <location>
        <begin position="39"/>
        <end position="61"/>
    </location>
</feature>
<name>A0A9D9HC34_9BACT</name>
<dbReference type="Proteomes" id="UP000823619">
    <property type="component" value="Unassembled WGS sequence"/>
</dbReference>
<evidence type="ECO:0000256" key="5">
    <source>
        <dbReference type="ARBA" id="ARBA00023136"/>
    </source>
</evidence>
<feature type="transmembrane region" description="Helical" evidence="6">
    <location>
        <begin position="73"/>
        <end position="90"/>
    </location>
</feature>
<dbReference type="AlphaFoldDB" id="A0A9D9HC34"/>
<gene>
    <name evidence="7" type="ORF">IAC23_01145</name>
</gene>
<evidence type="ECO:0000256" key="6">
    <source>
        <dbReference type="SAM" id="Phobius"/>
    </source>
</evidence>
<organism evidence="7 8">
    <name type="scientific">Candidatus Cryptobacteroides merdavium</name>
    <dbReference type="NCBI Taxonomy" id="2840769"/>
    <lineage>
        <taxon>Bacteria</taxon>
        <taxon>Pseudomonadati</taxon>
        <taxon>Bacteroidota</taxon>
        <taxon>Bacteroidia</taxon>
        <taxon>Bacteroidales</taxon>
        <taxon>Candidatus Cryptobacteroides</taxon>
    </lineage>
</organism>
<feature type="transmembrane region" description="Helical" evidence="6">
    <location>
        <begin position="111"/>
        <end position="139"/>
    </location>
</feature>
<evidence type="ECO:0000256" key="2">
    <source>
        <dbReference type="ARBA" id="ARBA00022475"/>
    </source>
</evidence>
<proteinExistence type="predicted"/>
<reference evidence="7" key="1">
    <citation type="submission" date="2020-10" db="EMBL/GenBank/DDBJ databases">
        <authorList>
            <person name="Gilroy R."/>
        </authorList>
    </citation>
    <scope>NUCLEOTIDE SEQUENCE</scope>
    <source>
        <strain evidence="7">D5-748</strain>
    </source>
</reference>
<accession>A0A9D9HC34</accession>
<feature type="transmembrane region" description="Helical" evidence="6">
    <location>
        <begin position="151"/>
        <end position="170"/>
    </location>
</feature>
<sequence>MLTDILKAFLIGICASAPIGPIAIFVIQKSLSKGHKAGFIAGMGACLVDTFFSVIAIFFLAIAQKFLNDYRELIMIAGGIVVAVIGWFMMKSDPFRKLKADKGGKTAMMKDFMQAVVMGLSNPGAILVIFGLFAFFGIGPDGQNDWKMTPIIISVSLGAAIYWFTFTAILSHFRKRFKMSSIAWISKITGAAVIIIGIVLLGEGLYRVIFLGMPLP</sequence>
<feature type="transmembrane region" description="Helical" evidence="6">
    <location>
        <begin position="6"/>
        <end position="27"/>
    </location>
</feature>
<evidence type="ECO:0000313" key="7">
    <source>
        <dbReference type="EMBL" id="MBO8444287.1"/>
    </source>
</evidence>
<comment type="caution">
    <text evidence="7">The sequence shown here is derived from an EMBL/GenBank/DDBJ whole genome shotgun (WGS) entry which is preliminary data.</text>
</comment>
<dbReference type="GO" id="GO:0005886">
    <property type="term" value="C:plasma membrane"/>
    <property type="evidence" value="ECO:0007669"/>
    <property type="project" value="UniProtKB-SubCell"/>
</dbReference>
<dbReference type="GO" id="GO:0015171">
    <property type="term" value="F:amino acid transmembrane transporter activity"/>
    <property type="evidence" value="ECO:0007669"/>
    <property type="project" value="TreeGrafter"/>
</dbReference>
<reference evidence="7" key="2">
    <citation type="journal article" date="2021" name="PeerJ">
        <title>Extensive microbial diversity within the chicken gut microbiome revealed by metagenomics and culture.</title>
        <authorList>
            <person name="Gilroy R."/>
            <person name="Ravi A."/>
            <person name="Getino M."/>
            <person name="Pursley I."/>
            <person name="Horton D.L."/>
            <person name="Alikhan N.F."/>
            <person name="Baker D."/>
            <person name="Gharbi K."/>
            <person name="Hall N."/>
            <person name="Watson M."/>
            <person name="Adriaenssens E.M."/>
            <person name="Foster-Nyarko E."/>
            <person name="Jarju S."/>
            <person name="Secka A."/>
            <person name="Antonio M."/>
            <person name="Oren A."/>
            <person name="Chaudhuri R.R."/>
            <person name="La Ragione R."/>
            <person name="Hildebrand F."/>
            <person name="Pallen M.J."/>
        </authorList>
    </citation>
    <scope>NUCLEOTIDE SEQUENCE</scope>
    <source>
        <strain evidence="7">D5-748</strain>
    </source>
</reference>
<dbReference type="EMBL" id="JADIMO010000016">
    <property type="protein sequence ID" value="MBO8444287.1"/>
    <property type="molecule type" value="Genomic_DNA"/>
</dbReference>
<keyword evidence="3 6" id="KW-0812">Transmembrane</keyword>
<evidence type="ECO:0000256" key="3">
    <source>
        <dbReference type="ARBA" id="ARBA00022692"/>
    </source>
</evidence>
<keyword evidence="5 6" id="KW-0472">Membrane</keyword>
<dbReference type="PANTHER" id="PTHR30086">
    <property type="entry name" value="ARGININE EXPORTER PROTEIN ARGO"/>
    <property type="match status" value="1"/>
</dbReference>
<dbReference type="PANTHER" id="PTHR30086:SF20">
    <property type="entry name" value="ARGININE EXPORTER PROTEIN ARGO-RELATED"/>
    <property type="match status" value="1"/>
</dbReference>
<evidence type="ECO:0000313" key="8">
    <source>
        <dbReference type="Proteomes" id="UP000823619"/>
    </source>
</evidence>
<dbReference type="Pfam" id="PF01810">
    <property type="entry name" value="LysE"/>
    <property type="match status" value="1"/>
</dbReference>
<comment type="subcellular location">
    <subcellularLocation>
        <location evidence="1">Cell membrane</location>
        <topology evidence="1">Multi-pass membrane protein</topology>
    </subcellularLocation>
</comment>